<evidence type="ECO:0000313" key="2">
    <source>
        <dbReference type="EMBL" id="MFE1749933.1"/>
    </source>
</evidence>
<organism evidence="2 3">
    <name type="scientific">Streptomyces anandii</name>
    <dbReference type="NCBI Taxonomy" id="285454"/>
    <lineage>
        <taxon>Bacteria</taxon>
        <taxon>Bacillati</taxon>
        <taxon>Actinomycetota</taxon>
        <taxon>Actinomycetes</taxon>
        <taxon>Kitasatosporales</taxon>
        <taxon>Streptomycetaceae</taxon>
        <taxon>Streptomyces</taxon>
    </lineage>
</organism>
<dbReference type="RefSeq" id="WP_381839951.1">
    <property type="nucleotide sequence ID" value="NZ_JBHYTS010000005.1"/>
</dbReference>
<dbReference type="Proteomes" id="UP001599756">
    <property type="component" value="Unassembled WGS sequence"/>
</dbReference>
<keyword evidence="1" id="KW-0472">Membrane</keyword>
<dbReference type="EMBL" id="JBHYTS010000005">
    <property type="protein sequence ID" value="MFE1749933.1"/>
    <property type="molecule type" value="Genomic_DNA"/>
</dbReference>
<feature type="transmembrane region" description="Helical" evidence="1">
    <location>
        <begin position="46"/>
        <end position="65"/>
    </location>
</feature>
<evidence type="ECO:0000313" key="3">
    <source>
        <dbReference type="Proteomes" id="UP001599756"/>
    </source>
</evidence>
<proteinExistence type="predicted"/>
<keyword evidence="3" id="KW-1185">Reference proteome</keyword>
<protein>
    <recommendedName>
        <fullName evidence="4">Integral membrane protein</fullName>
    </recommendedName>
</protein>
<feature type="transmembrane region" description="Helical" evidence="1">
    <location>
        <begin position="71"/>
        <end position="94"/>
    </location>
</feature>
<name>A0ABW6H071_9ACTN</name>
<sequence>MEKRLEAGWFQRIAWSVLVWFSLGLLVWVPFLYVAIRRGRGSDWGAFAAFMVYEVATVTGLSVLPDDGDSSAVLGIVIILCLLTATAMLLFAMFDQRLPKPAVPYGAAPMAPAPQQGPYGYPYGR</sequence>
<reference evidence="2 3" key="1">
    <citation type="submission" date="2024-09" db="EMBL/GenBank/DDBJ databases">
        <title>The Natural Products Discovery Center: Release of the First 8490 Sequenced Strains for Exploring Actinobacteria Biosynthetic Diversity.</title>
        <authorList>
            <person name="Kalkreuter E."/>
            <person name="Kautsar S.A."/>
            <person name="Yang D."/>
            <person name="Bader C.D."/>
            <person name="Teijaro C.N."/>
            <person name="Fluegel L."/>
            <person name="Davis C.M."/>
            <person name="Simpson J.R."/>
            <person name="Lauterbach L."/>
            <person name="Steele A.D."/>
            <person name="Gui C."/>
            <person name="Meng S."/>
            <person name="Li G."/>
            <person name="Viehrig K."/>
            <person name="Ye F."/>
            <person name="Su P."/>
            <person name="Kiefer A.F."/>
            <person name="Nichols A."/>
            <person name="Cepeda A.J."/>
            <person name="Yan W."/>
            <person name="Fan B."/>
            <person name="Jiang Y."/>
            <person name="Adhikari A."/>
            <person name="Zheng C.-J."/>
            <person name="Schuster L."/>
            <person name="Cowan T.M."/>
            <person name="Smanski M.J."/>
            <person name="Chevrette M.G."/>
            <person name="De Carvalho L.P.S."/>
            <person name="Shen B."/>
        </authorList>
    </citation>
    <scope>NUCLEOTIDE SEQUENCE [LARGE SCALE GENOMIC DNA]</scope>
    <source>
        <strain evidence="2 3">NPDC059500</strain>
    </source>
</reference>
<keyword evidence="1" id="KW-0812">Transmembrane</keyword>
<keyword evidence="1" id="KW-1133">Transmembrane helix</keyword>
<feature type="transmembrane region" description="Helical" evidence="1">
    <location>
        <begin position="12"/>
        <end position="34"/>
    </location>
</feature>
<comment type="caution">
    <text evidence="2">The sequence shown here is derived from an EMBL/GenBank/DDBJ whole genome shotgun (WGS) entry which is preliminary data.</text>
</comment>
<evidence type="ECO:0008006" key="4">
    <source>
        <dbReference type="Google" id="ProtNLM"/>
    </source>
</evidence>
<evidence type="ECO:0000256" key="1">
    <source>
        <dbReference type="SAM" id="Phobius"/>
    </source>
</evidence>
<accession>A0ABW6H071</accession>
<gene>
    <name evidence="2" type="ORF">ACFW88_05210</name>
</gene>